<dbReference type="PANTHER" id="PTHR42659">
    <property type="entry name" value="XANTHINE DEHYDROGENASE SUBUNIT C-RELATED"/>
    <property type="match status" value="1"/>
</dbReference>
<name>A0A3A9VWI7_9ACTN</name>
<dbReference type="OrthoDB" id="9814706at2"/>
<proteinExistence type="predicted"/>
<evidence type="ECO:0000259" key="2">
    <source>
        <dbReference type="PROSITE" id="PS51387"/>
    </source>
</evidence>
<dbReference type="InterPro" id="IPR036318">
    <property type="entry name" value="FAD-bd_PCMH-like_sf"/>
</dbReference>
<dbReference type="EMBL" id="RBDY01000025">
    <property type="protein sequence ID" value="RKN16883.1"/>
    <property type="molecule type" value="Genomic_DNA"/>
</dbReference>
<dbReference type="GO" id="GO:0071949">
    <property type="term" value="F:FAD binding"/>
    <property type="evidence" value="ECO:0007669"/>
    <property type="project" value="InterPro"/>
</dbReference>
<protein>
    <submittedName>
        <fullName evidence="3">Xanthine dehydrogenase family protein subunit M</fullName>
    </submittedName>
</protein>
<dbReference type="PROSITE" id="PS51387">
    <property type="entry name" value="FAD_PCMH"/>
    <property type="match status" value="1"/>
</dbReference>
<dbReference type="InterPro" id="IPR036683">
    <property type="entry name" value="CO_DH_flav_C_dom_sf"/>
</dbReference>
<evidence type="ECO:0000313" key="5">
    <source>
        <dbReference type="Proteomes" id="UP000268652"/>
    </source>
</evidence>
<dbReference type="SMART" id="SM01092">
    <property type="entry name" value="CO_deh_flav_C"/>
    <property type="match status" value="1"/>
</dbReference>
<dbReference type="InterPro" id="IPR002346">
    <property type="entry name" value="Mopterin_DH_FAD-bd"/>
</dbReference>
<dbReference type="Gene3D" id="3.30.43.10">
    <property type="entry name" value="Uridine Diphospho-n-acetylenolpyruvylglucosamine Reductase, domain 2"/>
    <property type="match status" value="1"/>
</dbReference>
<dbReference type="Pfam" id="PF03450">
    <property type="entry name" value="CO_deh_flav_C"/>
    <property type="match status" value="1"/>
</dbReference>
<dbReference type="Pfam" id="PF00941">
    <property type="entry name" value="FAD_binding_5"/>
    <property type="match status" value="1"/>
</dbReference>
<dbReference type="GO" id="GO:0016491">
    <property type="term" value="F:oxidoreductase activity"/>
    <property type="evidence" value="ECO:0007669"/>
    <property type="project" value="UniProtKB-KW"/>
</dbReference>
<organism evidence="3 6">
    <name type="scientific">Streptomyces radicis</name>
    <dbReference type="NCBI Taxonomy" id="1750517"/>
    <lineage>
        <taxon>Bacteria</taxon>
        <taxon>Bacillati</taxon>
        <taxon>Actinomycetota</taxon>
        <taxon>Actinomycetes</taxon>
        <taxon>Kitasatosporales</taxon>
        <taxon>Streptomycetaceae</taxon>
        <taxon>Streptomyces</taxon>
    </lineage>
</organism>
<dbReference type="AlphaFoldDB" id="A0A3A9VWI7"/>
<keyword evidence="5" id="KW-1185">Reference proteome</keyword>
<evidence type="ECO:0000313" key="3">
    <source>
        <dbReference type="EMBL" id="RKN05375.1"/>
    </source>
</evidence>
<dbReference type="InterPro" id="IPR005107">
    <property type="entry name" value="CO_DH_flav_C"/>
</dbReference>
<dbReference type="Gene3D" id="3.30.390.50">
    <property type="entry name" value="CO dehydrogenase flavoprotein, C-terminal domain"/>
    <property type="match status" value="1"/>
</dbReference>
<evidence type="ECO:0000313" key="6">
    <source>
        <dbReference type="Proteomes" id="UP000275024"/>
    </source>
</evidence>
<dbReference type="SUPFAM" id="SSF56176">
    <property type="entry name" value="FAD-binding/transporter-associated domain-like"/>
    <property type="match status" value="1"/>
</dbReference>
<dbReference type="InterPro" id="IPR016167">
    <property type="entry name" value="FAD-bd_PCMH_sub1"/>
</dbReference>
<accession>A0A3A9VWI7</accession>
<gene>
    <name evidence="4" type="ORF">D7318_24880</name>
    <name evidence="3" type="ORF">D7319_25515</name>
</gene>
<dbReference type="EMBL" id="RBDX01000027">
    <property type="protein sequence ID" value="RKN05375.1"/>
    <property type="molecule type" value="Genomic_DNA"/>
</dbReference>
<evidence type="ECO:0000256" key="1">
    <source>
        <dbReference type="ARBA" id="ARBA00023002"/>
    </source>
</evidence>
<sequence>MRPFVYERATGPEHAAALLTSDPGATLLAGGTNLVDLMKLGVARPSLVVDINGLPYDRVDHRDDGSLVVGATVRNSDLAGDPGVRRRFPLLSEALLAGASGQLRARATTAGNLLQRTRCVYFQDIGKPCNKRAPGTGCAAVEGSHRDLAVLGTSDACVASHPSDLAVALAALDATVLVRPIGDGQGPSRIPLTDLYRLPGDTPDRETVLRRGDLVTGVEVPPPPVGAAMRYRKVRDRWSFAFAVVSVAVLVTLDEDGALRDVRLALGGVAPLPWRAREAERLLTGRRPTRDLVRSAADAEFAAARPLPHNAFKVGLAADVLTETVLALAAPAGSER</sequence>
<evidence type="ECO:0000313" key="4">
    <source>
        <dbReference type="EMBL" id="RKN16883.1"/>
    </source>
</evidence>
<dbReference type="RefSeq" id="WP_120699435.1">
    <property type="nucleotide sequence ID" value="NZ_RBDX01000027.1"/>
</dbReference>
<comment type="caution">
    <text evidence="3">The sequence shown here is derived from an EMBL/GenBank/DDBJ whole genome shotgun (WGS) entry which is preliminary data.</text>
</comment>
<dbReference type="InterPro" id="IPR051312">
    <property type="entry name" value="Diverse_Substr_Oxidored"/>
</dbReference>
<keyword evidence="1" id="KW-0560">Oxidoreductase</keyword>
<dbReference type="PANTHER" id="PTHR42659:SF1">
    <property type="entry name" value="OXIDOREDUCTASE"/>
    <property type="match status" value="1"/>
</dbReference>
<reference evidence="5 6" key="1">
    <citation type="submission" date="2018-09" db="EMBL/GenBank/DDBJ databases">
        <title>Streptomyces sp. nov. DS1-2, an endophytic actinomycete isolated from roots of Dendrobium scabrilingue.</title>
        <authorList>
            <person name="Kuncharoen N."/>
            <person name="Kudo T."/>
            <person name="Ohkuma M."/>
            <person name="Yuki M."/>
            <person name="Tanasupawat S."/>
        </authorList>
    </citation>
    <scope>NUCLEOTIDE SEQUENCE [LARGE SCALE GENOMIC DNA]</scope>
    <source>
        <strain evidence="3 6">AZ1-7</strain>
        <strain evidence="4 5">DS1-2</strain>
    </source>
</reference>
<dbReference type="InterPro" id="IPR016166">
    <property type="entry name" value="FAD-bd_PCMH"/>
</dbReference>
<feature type="domain" description="FAD-binding PCMH-type" evidence="2">
    <location>
        <begin position="1"/>
        <end position="225"/>
    </location>
</feature>
<dbReference type="SUPFAM" id="SSF55447">
    <property type="entry name" value="CO dehydrogenase flavoprotein C-terminal domain-like"/>
    <property type="match status" value="1"/>
</dbReference>
<dbReference type="InterPro" id="IPR016169">
    <property type="entry name" value="FAD-bd_PCMH_sub2"/>
</dbReference>
<dbReference type="Proteomes" id="UP000268652">
    <property type="component" value="Unassembled WGS sequence"/>
</dbReference>
<dbReference type="Proteomes" id="UP000275024">
    <property type="component" value="Unassembled WGS sequence"/>
</dbReference>
<dbReference type="Gene3D" id="3.30.465.10">
    <property type="match status" value="2"/>
</dbReference>